<dbReference type="AlphaFoldDB" id="W2GXK4"/>
<accession>W2GXK4</accession>
<proteinExistence type="predicted"/>
<organism evidence="1">
    <name type="scientific">Phytophthora nicotianae</name>
    <name type="common">Potato buckeye rot agent</name>
    <name type="synonym">Phytophthora parasitica</name>
    <dbReference type="NCBI Taxonomy" id="4792"/>
    <lineage>
        <taxon>Eukaryota</taxon>
        <taxon>Sar</taxon>
        <taxon>Stramenopiles</taxon>
        <taxon>Oomycota</taxon>
        <taxon>Peronosporomycetes</taxon>
        <taxon>Peronosporales</taxon>
        <taxon>Peronosporaceae</taxon>
        <taxon>Phytophthora</taxon>
    </lineage>
</organism>
<evidence type="ECO:0000313" key="1">
    <source>
        <dbReference type="EMBL" id="ETK87011.1"/>
    </source>
</evidence>
<reference evidence="1" key="1">
    <citation type="submission" date="2013-11" db="EMBL/GenBank/DDBJ databases">
        <title>The Genome Sequence of Phytophthora parasitica CJ02B3.</title>
        <authorList>
            <consortium name="The Broad Institute Genomics Platform"/>
            <person name="Russ C."/>
            <person name="Tyler B."/>
            <person name="Panabieres F."/>
            <person name="Shan W."/>
            <person name="Tripathy S."/>
            <person name="Grunwald N."/>
            <person name="Machado M."/>
            <person name="Johnson C.S."/>
            <person name="Arredondo F."/>
            <person name="Hong C."/>
            <person name="Coffey M."/>
            <person name="Young S.K."/>
            <person name="Zeng Q."/>
            <person name="Gargeya S."/>
            <person name="Fitzgerald M."/>
            <person name="Abouelleil A."/>
            <person name="Alvarado L."/>
            <person name="Chapman S.B."/>
            <person name="Gainer-Dewar J."/>
            <person name="Goldberg J."/>
            <person name="Griggs A."/>
            <person name="Gujja S."/>
            <person name="Hansen M."/>
            <person name="Howarth C."/>
            <person name="Imamovic A."/>
            <person name="Ireland A."/>
            <person name="Larimer J."/>
            <person name="McCowan C."/>
            <person name="Murphy C."/>
            <person name="Pearson M."/>
            <person name="Poon T.W."/>
            <person name="Priest M."/>
            <person name="Roberts A."/>
            <person name="Saif S."/>
            <person name="Shea T."/>
            <person name="Sykes S."/>
            <person name="Wortman J."/>
            <person name="Nusbaum C."/>
            <person name="Birren B."/>
        </authorList>
    </citation>
    <scope>NUCLEOTIDE SEQUENCE [LARGE SCALE GENOMIC DNA]</scope>
    <source>
        <strain evidence="1">CJ02B3</strain>
    </source>
</reference>
<name>W2GXK4_PHYNI</name>
<dbReference type="EMBL" id="KI686209">
    <property type="protein sequence ID" value="ETK87011.1"/>
    <property type="molecule type" value="Genomic_DNA"/>
</dbReference>
<gene>
    <name evidence="1" type="ORF">L915_08461</name>
</gene>
<feature type="non-terminal residue" evidence="1">
    <location>
        <position position="1"/>
    </location>
</feature>
<sequence>IFGVDPTGIVWNGAAFQAEISTRISYSPMHCPK</sequence>
<protein>
    <submittedName>
        <fullName evidence="1">Uncharacterized protein</fullName>
    </submittedName>
</protein>
<dbReference type="Proteomes" id="UP000053236">
    <property type="component" value="Unassembled WGS sequence"/>
</dbReference>